<dbReference type="InterPro" id="IPR000792">
    <property type="entry name" value="Tscrpt_reg_LuxR_C"/>
</dbReference>
<reference evidence="3" key="1">
    <citation type="submission" date="2020-02" db="EMBL/GenBank/DDBJ databases">
        <authorList>
            <person name="Meier V. D."/>
        </authorList>
    </citation>
    <scope>NUCLEOTIDE SEQUENCE</scope>
    <source>
        <strain evidence="3">AVDCRST_MAG59</strain>
    </source>
</reference>
<dbReference type="InterPro" id="IPR027417">
    <property type="entry name" value="P-loop_NTPase"/>
</dbReference>
<accession>A0A6J4VFU8</accession>
<dbReference type="PRINTS" id="PR00364">
    <property type="entry name" value="DISEASERSIST"/>
</dbReference>
<dbReference type="SMART" id="SM00028">
    <property type="entry name" value="TPR"/>
    <property type="match status" value="4"/>
</dbReference>
<dbReference type="Pfam" id="PF13401">
    <property type="entry name" value="AAA_22"/>
    <property type="match status" value="1"/>
</dbReference>
<dbReference type="GO" id="GO:0016887">
    <property type="term" value="F:ATP hydrolysis activity"/>
    <property type="evidence" value="ECO:0007669"/>
    <property type="project" value="InterPro"/>
</dbReference>
<dbReference type="Pfam" id="PF13424">
    <property type="entry name" value="TPR_12"/>
    <property type="match status" value="1"/>
</dbReference>
<dbReference type="InterPro" id="IPR019734">
    <property type="entry name" value="TPR_rpt"/>
</dbReference>
<dbReference type="SUPFAM" id="SSF48452">
    <property type="entry name" value="TPR-like"/>
    <property type="match status" value="2"/>
</dbReference>
<evidence type="ECO:0000313" key="3">
    <source>
        <dbReference type="EMBL" id="CAA9574607.1"/>
    </source>
</evidence>
<name>A0A6J4VFU8_9BACT</name>
<dbReference type="Gene3D" id="3.40.50.300">
    <property type="entry name" value="P-loop containing nucleotide triphosphate hydrolases"/>
    <property type="match status" value="1"/>
</dbReference>
<dbReference type="PANTHER" id="PTHR47691">
    <property type="entry name" value="REGULATOR-RELATED"/>
    <property type="match status" value="1"/>
</dbReference>
<dbReference type="InterPro" id="IPR011990">
    <property type="entry name" value="TPR-like_helical_dom_sf"/>
</dbReference>
<dbReference type="InterPro" id="IPR016032">
    <property type="entry name" value="Sig_transdc_resp-reg_C-effctor"/>
</dbReference>
<dbReference type="InterPro" id="IPR049945">
    <property type="entry name" value="AAA_22"/>
</dbReference>
<dbReference type="PRINTS" id="PR00038">
    <property type="entry name" value="HTHLUXR"/>
</dbReference>
<sequence>MSELSVVPPLSPPTASETGPGRLGVPAPLTSLVGWEREVAAVADVLRRRDVRLLTLTGPGGVGKTRLALAAAASEDAFADGVAFVDLAPVADPALVASAVARAVGAREAADEPLLASVQAFLRGQEVLLVLDNFEHLLDAAVVPSALIAACPDLTVLVTSRARLHLTGEHAYPVAPLALPDPAAPAAATGDAAAVRLFAIRARAAQPGFVLTDANAAAVAEICRRLDGLPLAIELAAAQAGAFPPPMLLDRLAGRLPVPLAGPRDAPARQRTLRDAIAWSHDLLSAADRVLLRRLAVFAGGATLEAVEHVGGNPARAAAADADPAGGPGGDGALGAVDVVVGVASLVDQHLLRVVETAGDRPRYVLLETIRAFAHDDLVASGEEPVVRQRHATYFGALVERAEPEFWLEPPSPWLDRLEADLDNLRAVLAWSLHENPEAALRLAGGLWQFWERRDLRVEARTWLERALARGGTSGRPTAARARALTAAGAIAVFQDDHAAATAWLEDAVGTWRALGERVELARALRPLGVTVQRQGAPERAQALWEEALTLSRPREDARIIADVFNLMGMAAIDLGQFERAEALFGRALTALRGTGDRDFEARQLMNMGVAAGLAGDWPRAAAMCEEALAVCRAVGITLSTGYALLNLGDCLLRLGDPARALPLLQESLALTLEIDNREGIFFALEGLAPAALALGQPRQAARFLGAADGLREAHGAPPTAVDLADRAGRLLGPLTAVLGEAALAATMAAGRQAPWEVVAGDALALAPAGTTHQTPPAALLTDLLTPREREVLRLVAAGLSDKGIADALFVERPTASKHVASVLTKLGVANRAAAAALAARGGLVWGTDGG</sequence>
<dbReference type="GO" id="GO:0006355">
    <property type="term" value="P:regulation of DNA-templated transcription"/>
    <property type="evidence" value="ECO:0007669"/>
    <property type="project" value="InterPro"/>
</dbReference>
<dbReference type="PROSITE" id="PS50043">
    <property type="entry name" value="HTH_LUXR_2"/>
    <property type="match status" value="1"/>
</dbReference>
<dbReference type="SMART" id="SM00421">
    <property type="entry name" value="HTH_LUXR"/>
    <property type="match status" value="1"/>
</dbReference>
<dbReference type="Gene3D" id="1.25.40.10">
    <property type="entry name" value="Tetratricopeptide repeat domain"/>
    <property type="match status" value="1"/>
</dbReference>
<feature type="region of interest" description="Disordered" evidence="1">
    <location>
        <begin position="1"/>
        <end position="23"/>
    </location>
</feature>
<dbReference type="SUPFAM" id="SSF52540">
    <property type="entry name" value="P-loop containing nucleoside triphosphate hydrolases"/>
    <property type="match status" value="1"/>
</dbReference>
<protein>
    <recommendedName>
        <fullName evidence="2">HTH luxR-type domain-containing protein</fullName>
    </recommendedName>
</protein>
<gene>
    <name evidence="3" type="ORF">AVDCRST_MAG59-3944</name>
</gene>
<evidence type="ECO:0000259" key="2">
    <source>
        <dbReference type="PROSITE" id="PS50043"/>
    </source>
</evidence>
<dbReference type="GO" id="GO:0003677">
    <property type="term" value="F:DNA binding"/>
    <property type="evidence" value="ECO:0007669"/>
    <property type="project" value="InterPro"/>
</dbReference>
<dbReference type="CDD" id="cd06170">
    <property type="entry name" value="LuxR_C_like"/>
    <property type="match status" value="1"/>
</dbReference>
<dbReference type="EMBL" id="CADCWF010000286">
    <property type="protein sequence ID" value="CAA9574607.1"/>
    <property type="molecule type" value="Genomic_DNA"/>
</dbReference>
<dbReference type="Pfam" id="PF13181">
    <property type="entry name" value="TPR_8"/>
    <property type="match status" value="1"/>
</dbReference>
<dbReference type="AlphaFoldDB" id="A0A6J4VFU8"/>
<organism evidence="3">
    <name type="scientific">uncultured Thermomicrobiales bacterium</name>
    <dbReference type="NCBI Taxonomy" id="1645740"/>
    <lineage>
        <taxon>Bacteria</taxon>
        <taxon>Pseudomonadati</taxon>
        <taxon>Thermomicrobiota</taxon>
        <taxon>Thermomicrobia</taxon>
        <taxon>Thermomicrobiales</taxon>
        <taxon>environmental samples</taxon>
    </lineage>
</organism>
<dbReference type="SUPFAM" id="SSF46894">
    <property type="entry name" value="C-terminal effector domain of the bipartite response regulators"/>
    <property type="match status" value="1"/>
</dbReference>
<dbReference type="InterPro" id="IPR036388">
    <property type="entry name" value="WH-like_DNA-bd_sf"/>
</dbReference>
<dbReference type="PANTHER" id="PTHR47691:SF3">
    <property type="entry name" value="HTH-TYPE TRANSCRIPTIONAL REGULATOR RV0890C-RELATED"/>
    <property type="match status" value="1"/>
</dbReference>
<dbReference type="Gene3D" id="1.10.10.10">
    <property type="entry name" value="Winged helix-like DNA-binding domain superfamily/Winged helix DNA-binding domain"/>
    <property type="match status" value="1"/>
</dbReference>
<dbReference type="Pfam" id="PF00196">
    <property type="entry name" value="GerE"/>
    <property type="match status" value="1"/>
</dbReference>
<proteinExistence type="predicted"/>
<feature type="domain" description="HTH luxR-type" evidence="2">
    <location>
        <begin position="778"/>
        <end position="843"/>
    </location>
</feature>
<evidence type="ECO:0000256" key="1">
    <source>
        <dbReference type="SAM" id="MobiDB-lite"/>
    </source>
</evidence>